<accession>A0A8J7FAB8</accession>
<dbReference type="RefSeq" id="WP_193922539.1">
    <property type="nucleotide sequence ID" value="NZ_JADEWL010000065.1"/>
</dbReference>
<gene>
    <name evidence="1" type="ORF">IQ247_18290</name>
</gene>
<reference evidence="1" key="1">
    <citation type="submission" date="2020-10" db="EMBL/GenBank/DDBJ databases">
        <authorList>
            <person name="Castelo-Branco R."/>
            <person name="Eusebio N."/>
            <person name="Adriana R."/>
            <person name="Vieira A."/>
            <person name="Brugerolle De Fraissinette N."/>
            <person name="Rezende De Castro R."/>
            <person name="Schneider M.P."/>
            <person name="Vasconcelos V."/>
            <person name="Leao P.N."/>
        </authorList>
    </citation>
    <scope>NUCLEOTIDE SEQUENCE</scope>
    <source>
        <strain evidence="1">LEGE 06105</strain>
    </source>
</reference>
<proteinExistence type="predicted"/>
<name>A0A8J7FAB8_9CYAN</name>
<keyword evidence="2" id="KW-1185">Reference proteome</keyword>
<evidence type="ECO:0000313" key="2">
    <source>
        <dbReference type="Proteomes" id="UP000620559"/>
    </source>
</evidence>
<sequence length="460" mass="54753">MVEEVFRDVPQVELLQWFARGSLKQNLLRPIRLWVWLHTLYGESTQRLALDLEEGFTYAQWRDLFFTSTHTKGEEVPKHDDVNCPCTKTTADWLFNSKTGIAEVEWKKSLISHADINESKLNQLLKENLFAVTRRSLQGDLQTLEKLGWLVYKNHKYYAISEYPLRPLSVTDEANKVKFNVYELNFLHEDLVAIAQNHSQEINGIQRFFVHLDYVIPKSTIDLVENWQWELKELWTKPPIPPIKLRYSSAKIADTVDCIVYPICIYYVQRAVYLCGFGDSPNRNHHWYNFRLDHVQEITSLEWKNPAIPQQLQQHYHQKTLPNPSEITLKMSEAWGFDFYLPSQLMLLRFDRDFAQRYVKGTERHDTFKEISYQQARNLIRQQIQQPQQQKLLLETLLNRSSKDAYYKAFIRYKDKTERDNNVIMRLRAWRPKCEILLPLELRQEMAQEVDNEAKLYSNF</sequence>
<evidence type="ECO:0000313" key="1">
    <source>
        <dbReference type="EMBL" id="MBE9214594.1"/>
    </source>
</evidence>
<dbReference type="EMBL" id="JADEWL010000065">
    <property type="protein sequence ID" value="MBE9214594.1"/>
    <property type="molecule type" value="Genomic_DNA"/>
</dbReference>
<dbReference type="NCBIfam" id="TIGR03985">
    <property type="entry name" value="TIGR03985 family CRISPR-associated protein"/>
    <property type="match status" value="1"/>
</dbReference>
<comment type="caution">
    <text evidence="1">The sequence shown here is derived from an EMBL/GenBank/DDBJ whole genome shotgun (WGS) entry which is preliminary data.</text>
</comment>
<dbReference type="AlphaFoldDB" id="A0A8J7FAB8"/>
<dbReference type="InterPro" id="IPR023816">
    <property type="entry name" value="CRISPR-assoc_CYA0889"/>
</dbReference>
<dbReference type="Proteomes" id="UP000620559">
    <property type="component" value="Unassembled WGS sequence"/>
</dbReference>
<organism evidence="1 2">
    <name type="scientific">Plectonema cf. radiosum LEGE 06105</name>
    <dbReference type="NCBI Taxonomy" id="945769"/>
    <lineage>
        <taxon>Bacteria</taxon>
        <taxon>Bacillati</taxon>
        <taxon>Cyanobacteriota</taxon>
        <taxon>Cyanophyceae</taxon>
        <taxon>Oscillatoriophycideae</taxon>
        <taxon>Oscillatoriales</taxon>
        <taxon>Microcoleaceae</taxon>
        <taxon>Plectonema</taxon>
    </lineage>
</organism>
<protein>
    <submittedName>
        <fullName evidence="1">TIGR03985 family CRISPR-associated protein</fullName>
    </submittedName>
</protein>